<organism evidence="4 5">
    <name type="scientific">Vanilla planifolia</name>
    <name type="common">Vanilla</name>
    <dbReference type="NCBI Taxonomy" id="51239"/>
    <lineage>
        <taxon>Eukaryota</taxon>
        <taxon>Viridiplantae</taxon>
        <taxon>Streptophyta</taxon>
        <taxon>Embryophyta</taxon>
        <taxon>Tracheophyta</taxon>
        <taxon>Spermatophyta</taxon>
        <taxon>Magnoliopsida</taxon>
        <taxon>Liliopsida</taxon>
        <taxon>Asparagales</taxon>
        <taxon>Orchidaceae</taxon>
        <taxon>Vanilloideae</taxon>
        <taxon>Vanilleae</taxon>
        <taxon>Vanilla</taxon>
    </lineage>
</organism>
<comment type="caution">
    <text evidence="4">The sequence shown here is derived from an EMBL/GenBank/DDBJ whole genome shotgun (WGS) entry which is preliminary data.</text>
</comment>
<accession>A0A835Q5P6</accession>
<keyword evidence="2" id="KW-1133">Transmembrane helix</keyword>
<dbReference type="PROSITE" id="PS50158">
    <property type="entry name" value="ZF_CCHC"/>
    <property type="match status" value="1"/>
</dbReference>
<gene>
    <name evidence="4" type="ORF">HPP92_017709</name>
</gene>
<dbReference type="PANTHER" id="PTHR21650:SF4">
    <property type="entry name" value="MEMBRALIN"/>
    <property type="match status" value="1"/>
</dbReference>
<dbReference type="Pfam" id="PF00098">
    <property type="entry name" value="zf-CCHC"/>
    <property type="match status" value="1"/>
</dbReference>
<dbReference type="SMART" id="SM00343">
    <property type="entry name" value="ZnF_C2HC"/>
    <property type="match status" value="1"/>
</dbReference>
<dbReference type="EMBL" id="JADCNL010000009">
    <property type="protein sequence ID" value="KAG0466129.1"/>
    <property type="molecule type" value="Genomic_DNA"/>
</dbReference>
<dbReference type="GO" id="GO:0003676">
    <property type="term" value="F:nucleic acid binding"/>
    <property type="evidence" value="ECO:0007669"/>
    <property type="project" value="InterPro"/>
</dbReference>
<dbReference type="SUPFAM" id="SSF57756">
    <property type="entry name" value="Retrovirus zinc finger-like domains"/>
    <property type="match status" value="1"/>
</dbReference>
<dbReference type="GO" id="GO:0034976">
    <property type="term" value="P:response to endoplasmic reticulum stress"/>
    <property type="evidence" value="ECO:0007669"/>
    <property type="project" value="TreeGrafter"/>
</dbReference>
<evidence type="ECO:0000256" key="1">
    <source>
        <dbReference type="PROSITE-ProRule" id="PRU00047"/>
    </source>
</evidence>
<dbReference type="PANTHER" id="PTHR21650">
    <property type="entry name" value="MEMBRALIN/KINETOCHORE PROTEIN NUF2"/>
    <property type="match status" value="1"/>
</dbReference>
<reference evidence="4 5" key="1">
    <citation type="journal article" date="2020" name="Nat. Food">
        <title>A phased Vanilla planifolia genome enables genetic improvement of flavour and production.</title>
        <authorList>
            <person name="Hasing T."/>
            <person name="Tang H."/>
            <person name="Brym M."/>
            <person name="Khazi F."/>
            <person name="Huang T."/>
            <person name="Chambers A.H."/>
        </authorList>
    </citation>
    <scope>NUCLEOTIDE SEQUENCE [LARGE SCALE GENOMIC DNA]</scope>
    <source>
        <tissue evidence="4">Leaf</tissue>
    </source>
</reference>
<dbReference type="GO" id="GO:0008270">
    <property type="term" value="F:zinc ion binding"/>
    <property type="evidence" value="ECO:0007669"/>
    <property type="project" value="UniProtKB-KW"/>
</dbReference>
<dbReference type="GO" id="GO:1904294">
    <property type="term" value="P:positive regulation of ERAD pathway"/>
    <property type="evidence" value="ECO:0007669"/>
    <property type="project" value="TreeGrafter"/>
</dbReference>
<dbReference type="InterPro" id="IPR036875">
    <property type="entry name" value="Znf_CCHC_sf"/>
</dbReference>
<evidence type="ECO:0000256" key="2">
    <source>
        <dbReference type="SAM" id="Phobius"/>
    </source>
</evidence>
<dbReference type="OrthoDB" id="550575at2759"/>
<dbReference type="GO" id="GO:0005783">
    <property type="term" value="C:endoplasmic reticulum"/>
    <property type="evidence" value="ECO:0007669"/>
    <property type="project" value="TreeGrafter"/>
</dbReference>
<keyword evidence="1" id="KW-0863">Zinc-finger</keyword>
<evidence type="ECO:0000313" key="5">
    <source>
        <dbReference type="Proteomes" id="UP000636800"/>
    </source>
</evidence>
<proteinExistence type="predicted"/>
<dbReference type="Gene3D" id="4.10.60.10">
    <property type="entry name" value="Zinc finger, CCHC-type"/>
    <property type="match status" value="1"/>
</dbReference>
<dbReference type="Proteomes" id="UP000636800">
    <property type="component" value="Unassembled WGS sequence"/>
</dbReference>
<name>A0A835Q5P6_VANPL</name>
<keyword evidence="1" id="KW-0862">Zinc</keyword>
<keyword evidence="5" id="KW-1185">Reference proteome</keyword>
<feature type="transmembrane region" description="Helical" evidence="2">
    <location>
        <begin position="32"/>
        <end position="52"/>
    </location>
</feature>
<evidence type="ECO:0000313" key="4">
    <source>
        <dbReference type="EMBL" id="KAG0466129.1"/>
    </source>
</evidence>
<dbReference type="InterPro" id="IPR001878">
    <property type="entry name" value="Znf_CCHC"/>
</dbReference>
<evidence type="ECO:0000259" key="3">
    <source>
        <dbReference type="PROSITE" id="PS50158"/>
    </source>
</evidence>
<sequence length="322" mass="36252">MDPEQTFLRVHARLSGMLSQLLTPRIRMALEYIYLGVAVALFCLLVVMHTNFVQQIVDKYSLLTFGRSADCQWGLWTQNLDNKNFVDYKRGSLADGSKIADVSGDEFTILTAKFWSSWIGSSARRSKLIFKSWKSDKDSIETQIDNSLASGGSRNVADEKIAKAEIENLPSAVPASARESLKAAFIKFSCKSKIHLFSFLNTVIQFLEAVGHLWNTAGWKTFMDVSESLKMLHAEHFKSLTKFIRPARCYICEELGHFARDCPKLFELKNVGASTGGGREDASRGRAADLDNFRSLWLEVEQQEGRSGTYLFDHSARCSTLY</sequence>
<protein>
    <recommendedName>
        <fullName evidence="3">CCHC-type domain-containing protein</fullName>
    </recommendedName>
</protein>
<keyword evidence="2" id="KW-0812">Transmembrane</keyword>
<feature type="domain" description="CCHC-type" evidence="3">
    <location>
        <begin position="248"/>
        <end position="264"/>
    </location>
</feature>
<keyword evidence="1" id="KW-0479">Metal-binding</keyword>
<dbReference type="AlphaFoldDB" id="A0A835Q5P6"/>
<keyword evidence="2" id="KW-0472">Membrane</keyword>